<evidence type="ECO:0000313" key="1">
    <source>
        <dbReference type="EMBL" id="OJE44986.1"/>
    </source>
</evidence>
<gene>
    <name evidence="1" type="ORF">BAQ49_07430</name>
</gene>
<sequence>MELGNDCNLYVSLKSNDEQQTFFSNESFRDIMDYLNEEKFIMLVVLVDGLYLPFALNTDDISNIQRKRIKEQLAKANCSNQ</sequence>
<reference evidence="1 2" key="1">
    <citation type="submission" date="2016-06" db="EMBL/GenBank/DDBJ databases">
        <title>First insights into the genetic diversity and population structure of in the Bacillus cereus group bacteria from diverse marine environments.</title>
        <authorList>
            <person name="Liu Y."/>
            <person name="Lai Q."/>
            <person name="Shao Z."/>
        </authorList>
    </citation>
    <scope>NUCLEOTIDE SEQUENCE [LARGE SCALE GENOMIC DNA]</scope>
    <source>
        <strain evidence="1 2">TD42</strain>
    </source>
</reference>
<proteinExistence type="predicted"/>
<dbReference type="AlphaFoldDB" id="A0AA44KVL4"/>
<name>A0AA44KVL4_9BACI</name>
<dbReference type="EMBL" id="MACH01000087">
    <property type="protein sequence ID" value="OJE44986.1"/>
    <property type="molecule type" value="Genomic_DNA"/>
</dbReference>
<dbReference type="Proteomes" id="UP000183185">
    <property type="component" value="Unassembled WGS sequence"/>
</dbReference>
<organism evidence="1 2">
    <name type="scientific">Bacillus proteolyticus</name>
    <dbReference type="NCBI Taxonomy" id="2026192"/>
    <lineage>
        <taxon>Bacteria</taxon>
        <taxon>Bacillati</taxon>
        <taxon>Bacillota</taxon>
        <taxon>Bacilli</taxon>
        <taxon>Bacillales</taxon>
        <taxon>Bacillaceae</taxon>
        <taxon>Bacillus</taxon>
        <taxon>Bacillus cereus group</taxon>
    </lineage>
</organism>
<accession>A0AA44KVL4</accession>
<comment type="caution">
    <text evidence="1">The sequence shown here is derived from an EMBL/GenBank/DDBJ whole genome shotgun (WGS) entry which is preliminary data.</text>
</comment>
<evidence type="ECO:0000313" key="2">
    <source>
        <dbReference type="Proteomes" id="UP000183185"/>
    </source>
</evidence>
<protein>
    <submittedName>
        <fullName evidence="1">Uncharacterized protein</fullName>
    </submittedName>
</protein>